<evidence type="ECO:0000313" key="2">
    <source>
        <dbReference type="EMBL" id="GBP17069.1"/>
    </source>
</evidence>
<feature type="region of interest" description="Disordered" evidence="1">
    <location>
        <begin position="37"/>
        <end position="63"/>
    </location>
</feature>
<dbReference type="EMBL" id="BGZK01000084">
    <property type="protein sequence ID" value="GBP17069.1"/>
    <property type="molecule type" value="Genomic_DNA"/>
</dbReference>
<reference evidence="2 3" key="1">
    <citation type="journal article" date="2019" name="Commun. Biol.">
        <title>The bagworm genome reveals a unique fibroin gene that provides high tensile strength.</title>
        <authorList>
            <person name="Kono N."/>
            <person name="Nakamura H."/>
            <person name="Ohtoshi R."/>
            <person name="Tomita M."/>
            <person name="Numata K."/>
            <person name="Arakawa K."/>
        </authorList>
    </citation>
    <scope>NUCLEOTIDE SEQUENCE [LARGE SCALE GENOMIC DNA]</scope>
</reference>
<accession>A0A4C1TSW3</accession>
<keyword evidence="3" id="KW-1185">Reference proteome</keyword>
<evidence type="ECO:0000313" key="3">
    <source>
        <dbReference type="Proteomes" id="UP000299102"/>
    </source>
</evidence>
<protein>
    <submittedName>
        <fullName evidence="2">Uncharacterized protein</fullName>
    </submittedName>
</protein>
<dbReference type="AlphaFoldDB" id="A0A4C1TSW3"/>
<dbReference type="Proteomes" id="UP000299102">
    <property type="component" value="Unassembled WGS sequence"/>
</dbReference>
<gene>
    <name evidence="2" type="ORF">EVAR_8137_1</name>
</gene>
<comment type="caution">
    <text evidence="2">The sequence shown here is derived from an EMBL/GenBank/DDBJ whole genome shotgun (WGS) entry which is preliminary data.</text>
</comment>
<sequence>MSQILADGRGRFKFCTPVQCGSQASRGAAGGRCHQSINTTITSRPDGLTQPSKHGARGLNSVESKKQLANLPVVRIDSSTFWFENDPLKTIQSSQSNSPPL</sequence>
<name>A0A4C1TSW3_EUMVA</name>
<organism evidence="2 3">
    <name type="scientific">Eumeta variegata</name>
    <name type="common">Bagworm moth</name>
    <name type="synonym">Eumeta japonica</name>
    <dbReference type="NCBI Taxonomy" id="151549"/>
    <lineage>
        <taxon>Eukaryota</taxon>
        <taxon>Metazoa</taxon>
        <taxon>Ecdysozoa</taxon>
        <taxon>Arthropoda</taxon>
        <taxon>Hexapoda</taxon>
        <taxon>Insecta</taxon>
        <taxon>Pterygota</taxon>
        <taxon>Neoptera</taxon>
        <taxon>Endopterygota</taxon>
        <taxon>Lepidoptera</taxon>
        <taxon>Glossata</taxon>
        <taxon>Ditrysia</taxon>
        <taxon>Tineoidea</taxon>
        <taxon>Psychidae</taxon>
        <taxon>Oiketicinae</taxon>
        <taxon>Eumeta</taxon>
    </lineage>
</organism>
<proteinExistence type="predicted"/>
<evidence type="ECO:0000256" key="1">
    <source>
        <dbReference type="SAM" id="MobiDB-lite"/>
    </source>
</evidence>